<dbReference type="InterPro" id="IPR008271">
    <property type="entry name" value="Ser/Thr_kinase_AS"/>
</dbReference>
<keyword evidence="6 9" id="KW-0067">ATP-binding</keyword>
<feature type="region of interest" description="Disordered" evidence="11">
    <location>
        <begin position="69"/>
        <end position="94"/>
    </location>
</feature>
<dbReference type="SMART" id="SM00220">
    <property type="entry name" value="S_TKc"/>
    <property type="match status" value="1"/>
</dbReference>
<dbReference type="InterPro" id="IPR017240">
    <property type="entry name" value="MAPKKK_Ssk2/Ssk22"/>
</dbReference>
<dbReference type="eggNOG" id="KOG4645">
    <property type="taxonomic scope" value="Eukaryota"/>
</dbReference>
<evidence type="ECO:0000256" key="3">
    <source>
        <dbReference type="ARBA" id="ARBA00022679"/>
    </source>
</evidence>
<evidence type="ECO:0000256" key="10">
    <source>
        <dbReference type="PROSITE-ProRule" id="PRU10141"/>
    </source>
</evidence>
<sequence>MASSIKSTNNQANSSMTRSHSKALSSMLANNLQHQNASFMAQERAYIRRIRNQIVDDYYTKGITGADDDFKYNDNDNDANINDDDDDDYDEETDGNTSLLADMVDDAYQLDSVSASTLLASRLSDLKLNPNKNITQLEKDSTEDPAVLERLEWQAMLTSVLTGDVVKSEKTKIINNNNLDEQESYLQATYKESLWFGIRAKLLNRTEDDQRKIISYRRTLVGSLIEDVLNFEINYEDPLGNPPKTQITEILERYERCCDLWRTQEEMKADKPACKTEEFQNRIDSLNAWLSITTAIERESSSLKIWIGNDELDITKSPSEKVTPISTPASEVPERKIFDEDNKSLAERLMKEKDVHNIFRKRIFLPLAPWMVKSKDTYIRLGFMFENLKLPDYIHDLIELCLIPMKLIKEIINVRLGYAKKLQNPTLMMIDQMIDDLRTYLTIALEVKSGVQEYCKSDFGKTWVVGDFFEAENAEFDKVVLECLRYKMILLNRKLLDSARSPTNFRTFKEPEVLEDSYNHVKRLGNYIEGGGTVVAEQMTLLTSRLIQRLLAYFTSQVRSPPSQNPTVSELVRWYSSTTENFGQLRRKLARFTGEISRDFTNSLVFDIASTPNYRTKNLLDVLRATDHFLVYTGTVETQGTYFFASSELFGNEQDILKIINGSYIGLDSNVDTSEFSTLMNILKNCEEGENSASESSIEHALPSHSKDFAYILALCPPKPIVWEGDVVNLSIEKVPITDVKVGQMLLISKLPSYSLHIVKEKFLDIVGDVLFSGNGVIKPIEQRCSLAKVHHELTRVNKNFFKMSLAVLDSVKIVREQCNKMCPQGGCQEIINNYFVYAKDYGKNSVKNLDISRKSTVIMKLIQLCIEWVSFICDDCVPTDRKTFRWCVLALEFAMYMTRGFNVLVLKDDQFHKLKLKVARCMSLLISHFDIMGARSSEAEQRKLLRWTSQRQKIENSADDDFIINAYKEDMMVQINEIEESRSELQGELNSVGRVLDVSDSEYQFVTLLASSFSSVSIRWQKGKYIGGGSFGDVFGAVNLDTGGIMAVKEIRFHDSQLVKNLVPSIRDEMTVLEMLNHPNVVQYFGVEVHRDKVYIFMEFCEGGSLAGLLSHGRIEDEMVIQVYTLQMLEGLAYLHQSGVVHRDIKPENILLDHNGVIKFVDFGAAKVIATSGRTMAPTQSKPLAGNHSNLNSMTGTPMYMSPEVITGASSDKNGVVDIWSLGCCVLEMATGRRPWANLDNEWAIMYHIAAGHKPSLPSADQLSEPGIKFIARCLEHDPKKRPNAIELLNDPWIVSIRQAAFGGSDSLSTPSSDIGSEP</sequence>
<dbReference type="GO" id="GO:0038066">
    <property type="term" value="P:p38MAPK cascade"/>
    <property type="evidence" value="ECO:0007669"/>
    <property type="project" value="UniProtKB-UniRule"/>
</dbReference>
<dbReference type="PROSITE" id="PS00107">
    <property type="entry name" value="PROTEIN_KINASE_ATP"/>
    <property type="match status" value="1"/>
</dbReference>
<proteinExistence type="inferred from homology"/>
<dbReference type="InterPro" id="IPR017441">
    <property type="entry name" value="Protein_kinase_ATP_BS"/>
</dbReference>
<comment type="catalytic activity">
    <reaction evidence="9">
        <text>L-threonyl-[protein] + ATP = O-phospho-L-threonyl-[protein] + ADP + H(+)</text>
        <dbReference type="Rhea" id="RHEA:46608"/>
        <dbReference type="Rhea" id="RHEA-COMP:11060"/>
        <dbReference type="Rhea" id="RHEA-COMP:11605"/>
        <dbReference type="ChEBI" id="CHEBI:15378"/>
        <dbReference type="ChEBI" id="CHEBI:30013"/>
        <dbReference type="ChEBI" id="CHEBI:30616"/>
        <dbReference type="ChEBI" id="CHEBI:61977"/>
        <dbReference type="ChEBI" id="CHEBI:456216"/>
    </reaction>
</comment>
<keyword evidence="14" id="KW-1185">Reference proteome</keyword>
<dbReference type="Proteomes" id="UP000000707">
    <property type="component" value="Unassembled WGS sequence"/>
</dbReference>
<evidence type="ECO:0000259" key="12">
    <source>
        <dbReference type="PROSITE" id="PS50011"/>
    </source>
</evidence>
<evidence type="ECO:0000256" key="5">
    <source>
        <dbReference type="ARBA" id="ARBA00022777"/>
    </source>
</evidence>
<accession>G3BA66</accession>
<evidence type="ECO:0000256" key="1">
    <source>
        <dbReference type="ARBA" id="ARBA00006529"/>
    </source>
</evidence>
<dbReference type="EC" id="2.7.11.-" evidence="9"/>
<dbReference type="HOGENOM" id="CLU_001999_2_0_1"/>
<dbReference type="GO" id="GO:0030447">
    <property type="term" value="P:filamentous growth"/>
    <property type="evidence" value="ECO:0007669"/>
    <property type="project" value="UniProtKB-ARBA"/>
</dbReference>
<dbReference type="PROSITE" id="PS00108">
    <property type="entry name" value="PROTEIN_KINASE_ST"/>
    <property type="match status" value="1"/>
</dbReference>
<feature type="binding site" evidence="10">
    <location>
        <position position="1050"/>
    </location>
    <ligand>
        <name>ATP</name>
        <dbReference type="ChEBI" id="CHEBI:30616"/>
    </ligand>
</feature>
<evidence type="ECO:0000256" key="8">
    <source>
        <dbReference type="ARBA" id="ARBA00065095"/>
    </source>
</evidence>
<evidence type="ECO:0000256" key="4">
    <source>
        <dbReference type="ARBA" id="ARBA00022741"/>
    </source>
</evidence>
<dbReference type="InterPro" id="IPR000719">
    <property type="entry name" value="Prot_kinase_dom"/>
</dbReference>
<dbReference type="FunFam" id="1.10.510.10:FF:000482">
    <property type="entry name" value="MAP kinase kinase kinase"/>
    <property type="match status" value="1"/>
</dbReference>
<protein>
    <recommendedName>
        <fullName evidence="9">MAP kinase kinase kinase</fullName>
        <ecNumber evidence="9">2.7.11.-</ecNumber>
    </recommendedName>
</protein>
<dbReference type="PANTHER" id="PTHR48016">
    <property type="entry name" value="MAP KINASE KINASE KINASE SSK2-RELATED-RELATED"/>
    <property type="match status" value="1"/>
</dbReference>
<reference evidence="13 14" key="1">
    <citation type="journal article" date="2011" name="Proc. Natl. Acad. Sci. U.S.A.">
        <title>Comparative genomics of xylose-fermenting fungi for enhanced biofuel production.</title>
        <authorList>
            <person name="Wohlbach D.J."/>
            <person name="Kuo A."/>
            <person name="Sato T.K."/>
            <person name="Potts K.M."/>
            <person name="Salamov A.A."/>
            <person name="LaButti K.M."/>
            <person name="Sun H."/>
            <person name="Clum A."/>
            <person name="Pangilinan J.L."/>
            <person name="Lindquist E.A."/>
            <person name="Lucas S."/>
            <person name="Lapidus A."/>
            <person name="Jin M."/>
            <person name="Gunawan C."/>
            <person name="Balan V."/>
            <person name="Dale B.E."/>
            <person name="Jeffries T.W."/>
            <person name="Zinkel R."/>
            <person name="Barry K.W."/>
            <person name="Grigoriev I.V."/>
            <person name="Gasch A.P."/>
        </authorList>
    </citation>
    <scope>NUCLEOTIDE SEQUENCE [LARGE SCALE GENOMIC DNA]</scope>
    <source>
        <strain evidence="14">ATCC 10573 / BCRC 21748 / CBS 615 / JCM 9827 / NBRC 10315 / NRRL Y-1498 / VKM Y-70</strain>
    </source>
</reference>
<dbReference type="PROSITE" id="PS50011">
    <property type="entry name" value="PROTEIN_KINASE_DOM"/>
    <property type="match status" value="1"/>
</dbReference>
<gene>
    <name evidence="13" type="ORF">CANTEDRAFT_99121</name>
</gene>
<dbReference type="GO" id="GO:0005737">
    <property type="term" value="C:cytoplasm"/>
    <property type="evidence" value="ECO:0007669"/>
    <property type="project" value="InterPro"/>
</dbReference>
<feature type="compositionally biased region" description="Acidic residues" evidence="11">
    <location>
        <begin position="75"/>
        <end position="94"/>
    </location>
</feature>
<evidence type="ECO:0000313" key="14">
    <source>
        <dbReference type="Proteomes" id="UP000000707"/>
    </source>
</evidence>
<dbReference type="EMBL" id="GL996527">
    <property type="protein sequence ID" value="EGV62026.1"/>
    <property type="molecule type" value="Genomic_DNA"/>
</dbReference>
<dbReference type="GO" id="GO:0004709">
    <property type="term" value="F:MAP kinase kinase kinase activity"/>
    <property type="evidence" value="ECO:0007669"/>
    <property type="project" value="UniProtKB-UniRule"/>
</dbReference>
<evidence type="ECO:0000256" key="6">
    <source>
        <dbReference type="ARBA" id="ARBA00022840"/>
    </source>
</evidence>
<evidence type="ECO:0000256" key="11">
    <source>
        <dbReference type="SAM" id="MobiDB-lite"/>
    </source>
</evidence>
<keyword evidence="2 9" id="KW-0723">Serine/threonine-protein kinase</keyword>
<keyword evidence="4 9" id="KW-0547">Nucleotide-binding</keyword>
<dbReference type="InterPro" id="IPR011009">
    <property type="entry name" value="Kinase-like_dom_sf"/>
</dbReference>
<keyword evidence="5 9" id="KW-0418">Kinase</keyword>
<dbReference type="GO" id="GO:0051403">
    <property type="term" value="P:stress-activated MAPK cascade"/>
    <property type="evidence" value="ECO:0007669"/>
    <property type="project" value="InterPro"/>
</dbReference>
<dbReference type="GO" id="GO:0005524">
    <property type="term" value="F:ATP binding"/>
    <property type="evidence" value="ECO:0007669"/>
    <property type="project" value="UniProtKB-UniRule"/>
</dbReference>
<evidence type="ECO:0000256" key="2">
    <source>
        <dbReference type="ARBA" id="ARBA00022527"/>
    </source>
</evidence>
<feature type="region of interest" description="Disordered" evidence="11">
    <location>
        <begin position="1"/>
        <end position="24"/>
    </location>
</feature>
<dbReference type="PANTHER" id="PTHR48016:SF32">
    <property type="entry name" value="MITOGEN-ACTIVATED PROTEIN KINASE KINASE KINASE 4"/>
    <property type="match status" value="1"/>
</dbReference>
<dbReference type="CDD" id="cd06626">
    <property type="entry name" value="STKc_MEKK4"/>
    <property type="match status" value="1"/>
</dbReference>
<comment type="function">
    <text evidence="7">Kinase involved in a signal transduction pathway that is activated by changes in the osmolarity of the extracellular environment. Activates the PBS2 MAP kinase kinase by phosphorylation.</text>
</comment>
<name>G3BA66_CANTC</name>
<feature type="domain" description="Protein kinase" evidence="12">
    <location>
        <begin position="1021"/>
        <end position="1295"/>
    </location>
</feature>
<dbReference type="PIRSF" id="PIRSF037579">
    <property type="entry name" value="MAPKKK_SSK22"/>
    <property type="match status" value="1"/>
</dbReference>
<dbReference type="InterPro" id="IPR050538">
    <property type="entry name" value="MAP_kinase_kinase_kinase"/>
</dbReference>
<dbReference type="Pfam" id="PF00069">
    <property type="entry name" value="Pkinase"/>
    <property type="match status" value="1"/>
</dbReference>
<dbReference type="GeneID" id="18250828"/>
<organism evidence="14">
    <name type="scientific">Candida tenuis (strain ATCC 10573 / BCRC 21748 / CBS 615 / JCM 9827 / NBRC 10315 / NRRL Y-1498 / VKM Y-70)</name>
    <name type="common">Yeast</name>
    <name type="synonym">Yamadazyma tenuis</name>
    <dbReference type="NCBI Taxonomy" id="590646"/>
    <lineage>
        <taxon>Eukaryota</taxon>
        <taxon>Fungi</taxon>
        <taxon>Dikarya</taxon>
        <taxon>Ascomycota</taxon>
        <taxon>Saccharomycotina</taxon>
        <taxon>Pichiomycetes</taxon>
        <taxon>Debaryomycetaceae</taxon>
        <taxon>Yamadazyma</taxon>
    </lineage>
</organism>
<evidence type="ECO:0000256" key="7">
    <source>
        <dbReference type="ARBA" id="ARBA00056158"/>
    </source>
</evidence>
<dbReference type="OrthoDB" id="1043025at2759"/>
<dbReference type="STRING" id="590646.G3BA66"/>
<dbReference type="KEGG" id="cten:18250828"/>
<evidence type="ECO:0000313" key="13">
    <source>
        <dbReference type="EMBL" id="EGV62026.1"/>
    </source>
</evidence>
<evidence type="ECO:0000256" key="9">
    <source>
        <dbReference type="PIRNR" id="PIRNR037579"/>
    </source>
</evidence>
<dbReference type="SUPFAM" id="SSF56112">
    <property type="entry name" value="Protein kinase-like (PK-like)"/>
    <property type="match status" value="1"/>
</dbReference>
<comment type="subunit">
    <text evidence="8">Interacts with by SSK1.</text>
</comment>
<dbReference type="Gene3D" id="1.10.510.10">
    <property type="entry name" value="Transferase(Phosphotransferase) domain 1"/>
    <property type="match status" value="1"/>
</dbReference>
<comment type="similarity">
    <text evidence="1 9">Belongs to the protein kinase superfamily. STE Ser/Thr protein kinase family. MAP kinase kinase kinase subfamily.</text>
</comment>
<keyword evidence="3 9" id="KW-0808">Transferase</keyword>